<evidence type="ECO:0000259" key="2">
    <source>
        <dbReference type="Pfam" id="PF11738"/>
    </source>
</evidence>
<organism evidence="4 5">
    <name type="scientific">Sinanaerobacter chloroacetimidivorans</name>
    <dbReference type="NCBI Taxonomy" id="2818044"/>
    <lineage>
        <taxon>Bacteria</taxon>
        <taxon>Bacillati</taxon>
        <taxon>Bacillota</taxon>
        <taxon>Clostridia</taxon>
        <taxon>Peptostreptococcales</taxon>
        <taxon>Anaerovoracaceae</taxon>
        <taxon>Sinanaerobacter</taxon>
    </lineage>
</organism>
<sequence>MKRIGKNTILVFFTAAILLFGITGCAKADTNSKEPFSVAHETTAESDEYLEINLDLPALSGFETAPEINKMIAKSMDAAKKEVEEAAESMKEAGGGAAKAGLGSSFQYSQSGDIVSLWIMWSNYTGGAHGLYWIEPYTFNISTNEIYQFQSLFQKGKDLSMITDKILSEITESQDYYFPEAKETVKNYKGGYPFYINGNKITVFFSLYEIAPYAAGIRYFEFDAEELKELLKPEIYNAIKDTEPVETGESDADN</sequence>
<feature type="signal peptide" evidence="1">
    <location>
        <begin position="1"/>
        <end position="28"/>
    </location>
</feature>
<dbReference type="Pfam" id="PF11738">
    <property type="entry name" value="DUF3298"/>
    <property type="match status" value="1"/>
</dbReference>
<evidence type="ECO:0000313" key="5">
    <source>
        <dbReference type="Proteomes" id="UP000675664"/>
    </source>
</evidence>
<evidence type="ECO:0000313" key="4">
    <source>
        <dbReference type="EMBL" id="MBR0599091.1"/>
    </source>
</evidence>
<feature type="domain" description="Deacetylase PdaC" evidence="3">
    <location>
        <begin position="45"/>
        <end position="131"/>
    </location>
</feature>
<evidence type="ECO:0000259" key="3">
    <source>
        <dbReference type="Pfam" id="PF13739"/>
    </source>
</evidence>
<reference evidence="4" key="2">
    <citation type="submission" date="2021-04" db="EMBL/GenBank/DDBJ databases">
        <authorList>
            <person name="Liu J."/>
        </authorList>
    </citation>
    <scope>NUCLEOTIDE SEQUENCE</scope>
    <source>
        <strain evidence="4">BAD-6</strain>
    </source>
</reference>
<dbReference type="Proteomes" id="UP000675664">
    <property type="component" value="Unassembled WGS sequence"/>
</dbReference>
<dbReference type="Gene3D" id="3.30.565.40">
    <property type="entry name" value="Fervidobacterium nodosum Rt17-B1 like"/>
    <property type="match status" value="1"/>
</dbReference>
<proteinExistence type="predicted"/>
<dbReference type="Gene3D" id="3.90.640.20">
    <property type="entry name" value="Heat-shock cognate protein, ATPase"/>
    <property type="match status" value="1"/>
</dbReference>
<accession>A0A8J7W2B2</accession>
<dbReference type="InterPro" id="IPR021729">
    <property type="entry name" value="DUF3298"/>
</dbReference>
<dbReference type="EMBL" id="JAGSND010000010">
    <property type="protein sequence ID" value="MBR0599091.1"/>
    <property type="molecule type" value="Genomic_DNA"/>
</dbReference>
<evidence type="ECO:0000256" key="1">
    <source>
        <dbReference type="SAM" id="SignalP"/>
    </source>
</evidence>
<dbReference type="InterPro" id="IPR025303">
    <property type="entry name" value="PdaC"/>
</dbReference>
<comment type="caution">
    <text evidence="4">The sequence shown here is derived from an EMBL/GenBank/DDBJ whole genome shotgun (WGS) entry which is preliminary data.</text>
</comment>
<reference evidence="4" key="1">
    <citation type="submission" date="2021-04" db="EMBL/GenBank/DDBJ databases">
        <title>Sinoanaerobacter chloroacetimidivorans sp. nov., an obligate anaerobic bacterium isolated from anaerobic sludge.</title>
        <authorList>
            <person name="Bao Y."/>
        </authorList>
    </citation>
    <scope>NUCLEOTIDE SEQUENCE</scope>
    <source>
        <strain evidence="4">BAD-6</strain>
    </source>
</reference>
<protein>
    <submittedName>
        <fullName evidence="4">DUF4163 domain-containing protein</fullName>
    </submittedName>
</protein>
<feature type="chain" id="PRO_5035229990" evidence="1">
    <location>
        <begin position="29"/>
        <end position="254"/>
    </location>
</feature>
<dbReference type="PROSITE" id="PS51257">
    <property type="entry name" value="PROKAR_LIPOPROTEIN"/>
    <property type="match status" value="1"/>
</dbReference>
<gene>
    <name evidence="4" type="ORF">KCX82_14470</name>
</gene>
<keyword evidence="5" id="KW-1185">Reference proteome</keyword>
<keyword evidence="1" id="KW-0732">Signal</keyword>
<dbReference type="RefSeq" id="WP_227019224.1">
    <property type="nucleotide sequence ID" value="NZ_JAGSND010000010.1"/>
</dbReference>
<dbReference type="AlphaFoldDB" id="A0A8J7W2B2"/>
<feature type="domain" description="DUF3298" evidence="2">
    <location>
        <begin position="152"/>
        <end position="221"/>
    </location>
</feature>
<dbReference type="Pfam" id="PF13739">
    <property type="entry name" value="PdaC"/>
    <property type="match status" value="1"/>
</dbReference>
<dbReference type="InterPro" id="IPR037126">
    <property type="entry name" value="PdaC/RsiV-like_sf"/>
</dbReference>
<name>A0A8J7W2B2_9FIRM</name>